<gene>
    <name evidence="2" type="ORF">EGYM00392_LOCUS43993</name>
</gene>
<organism evidence="2">
    <name type="scientific">Eutreptiella gymnastica</name>
    <dbReference type="NCBI Taxonomy" id="73025"/>
    <lineage>
        <taxon>Eukaryota</taxon>
        <taxon>Discoba</taxon>
        <taxon>Euglenozoa</taxon>
        <taxon>Euglenida</taxon>
        <taxon>Spirocuta</taxon>
        <taxon>Euglenophyceae</taxon>
        <taxon>Eutreptiales</taxon>
        <taxon>Eutreptiaceae</taxon>
        <taxon>Eutreptiella</taxon>
    </lineage>
</organism>
<evidence type="ECO:0000256" key="1">
    <source>
        <dbReference type="SAM" id="MobiDB-lite"/>
    </source>
</evidence>
<feature type="compositionally biased region" description="Basic and acidic residues" evidence="1">
    <location>
        <begin position="7"/>
        <end position="29"/>
    </location>
</feature>
<sequence>MGQPCCQEEKHAGEQFHVNPENERGRGKGEGILHTWAGAQAYRIGILGALAPWHIHKCNILSVLNHNSGLDLSRFQRFRLQRGFKRETCSLAENEMQMLIDQRHNSLG</sequence>
<dbReference type="AlphaFoldDB" id="A0A7S1NR00"/>
<reference evidence="2" key="1">
    <citation type="submission" date="2021-01" db="EMBL/GenBank/DDBJ databases">
        <authorList>
            <person name="Corre E."/>
            <person name="Pelletier E."/>
            <person name="Niang G."/>
            <person name="Scheremetjew M."/>
            <person name="Finn R."/>
            <person name="Kale V."/>
            <person name="Holt S."/>
            <person name="Cochrane G."/>
            <person name="Meng A."/>
            <person name="Brown T."/>
            <person name="Cohen L."/>
        </authorList>
    </citation>
    <scope>NUCLEOTIDE SEQUENCE</scope>
    <source>
        <strain evidence="2">NIES-381</strain>
    </source>
</reference>
<feature type="region of interest" description="Disordered" evidence="1">
    <location>
        <begin position="1"/>
        <end position="29"/>
    </location>
</feature>
<evidence type="ECO:0000313" key="2">
    <source>
        <dbReference type="EMBL" id="CAD9032849.1"/>
    </source>
</evidence>
<protein>
    <submittedName>
        <fullName evidence="2">Uncharacterized protein</fullName>
    </submittedName>
</protein>
<accession>A0A7S1NR00</accession>
<dbReference type="EMBL" id="HBGA01118232">
    <property type="protein sequence ID" value="CAD9032849.1"/>
    <property type="molecule type" value="Transcribed_RNA"/>
</dbReference>
<name>A0A7S1NR00_9EUGL</name>
<proteinExistence type="predicted"/>